<feature type="transmembrane region" description="Helical" evidence="5">
    <location>
        <begin position="62"/>
        <end position="82"/>
    </location>
</feature>
<comment type="subcellular location">
    <subcellularLocation>
        <location evidence="1">Membrane</location>
        <topology evidence="1">Multi-pass membrane protein</topology>
    </subcellularLocation>
</comment>
<dbReference type="Pfam" id="PF07681">
    <property type="entry name" value="DoxX"/>
    <property type="match status" value="1"/>
</dbReference>
<dbReference type="EMBL" id="FNAI01000015">
    <property type="protein sequence ID" value="SDF26325.1"/>
    <property type="molecule type" value="Genomic_DNA"/>
</dbReference>
<feature type="transmembrane region" description="Helical" evidence="5">
    <location>
        <begin position="115"/>
        <end position="135"/>
    </location>
</feature>
<evidence type="ECO:0000256" key="2">
    <source>
        <dbReference type="ARBA" id="ARBA00022692"/>
    </source>
</evidence>
<name>A0A1G7JN95_9SPHI</name>
<evidence type="ECO:0000256" key="4">
    <source>
        <dbReference type="ARBA" id="ARBA00023136"/>
    </source>
</evidence>
<dbReference type="GO" id="GO:0016020">
    <property type="term" value="C:membrane"/>
    <property type="evidence" value="ECO:0007669"/>
    <property type="project" value="UniProtKB-SubCell"/>
</dbReference>
<keyword evidence="3 5" id="KW-1133">Transmembrane helix</keyword>
<evidence type="ECO:0000256" key="3">
    <source>
        <dbReference type="ARBA" id="ARBA00022989"/>
    </source>
</evidence>
<feature type="transmembrane region" description="Helical" evidence="5">
    <location>
        <begin position="7"/>
        <end position="25"/>
    </location>
</feature>
<reference evidence="6 7" key="1">
    <citation type="submission" date="2016-10" db="EMBL/GenBank/DDBJ databases">
        <authorList>
            <person name="de Groot N.N."/>
        </authorList>
    </citation>
    <scope>NUCLEOTIDE SEQUENCE [LARGE SCALE GENOMIC DNA]</scope>
    <source>
        <strain evidence="6 7">47C3B</strain>
    </source>
</reference>
<feature type="transmembrane region" description="Helical" evidence="5">
    <location>
        <begin position="89"/>
        <end position="109"/>
    </location>
</feature>
<evidence type="ECO:0000256" key="1">
    <source>
        <dbReference type="ARBA" id="ARBA00004141"/>
    </source>
</evidence>
<dbReference type="STRING" id="1391627.SAMN05216464_11550"/>
<evidence type="ECO:0000313" key="6">
    <source>
        <dbReference type="EMBL" id="SDF26325.1"/>
    </source>
</evidence>
<sequence length="148" mass="15988">MKTPYGFGQLILRLALGIGFILPTLDRLGFMGPPGSPKVAWGDWSHFVNYTNVLVPFVSRGVAQMLAFLATAAEALFGVTLIIGFKVKWMALGSAIITLTFAVSMMFALGLLAPFSYPVFVFTGGALVLSGLGEYQWSFDELIAKNND</sequence>
<gene>
    <name evidence="6" type="ORF">SAMN05216464_11550</name>
</gene>
<evidence type="ECO:0000256" key="5">
    <source>
        <dbReference type="SAM" id="Phobius"/>
    </source>
</evidence>
<dbReference type="RefSeq" id="WP_091154089.1">
    <property type="nucleotide sequence ID" value="NZ_FNAI01000015.1"/>
</dbReference>
<keyword evidence="4 5" id="KW-0472">Membrane</keyword>
<dbReference type="Proteomes" id="UP000199072">
    <property type="component" value="Unassembled WGS sequence"/>
</dbReference>
<keyword evidence="2 5" id="KW-0812">Transmembrane</keyword>
<dbReference type="InterPro" id="IPR032808">
    <property type="entry name" value="DoxX"/>
</dbReference>
<dbReference type="AlphaFoldDB" id="A0A1G7JN95"/>
<dbReference type="OrthoDB" id="676158at2"/>
<proteinExistence type="predicted"/>
<organism evidence="6 7">
    <name type="scientific">Mucilaginibacter pineti</name>
    <dbReference type="NCBI Taxonomy" id="1391627"/>
    <lineage>
        <taxon>Bacteria</taxon>
        <taxon>Pseudomonadati</taxon>
        <taxon>Bacteroidota</taxon>
        <taxon>Sphingobacteriia</taxon>
        <taxon>Sphingobacteriales</taxon>
        <taxon>Sphingobacteriaceae</taxon>
        <taxon>Mucilaginibacter</taxon>
    </lineage>
</organism>
<keyword evidence="7" id="KW-1185">Reference proteome</keyword>
<accession>A0A1G7JN95</accession>
<protein>
    <submittedName>
        <fullName evidence="6">DoxX protein</fullName>
    </submittedName>
</protein>
<evidence type="ECO:0000313" key="7">
    <source>
        <dbReference type="Proteomes" id="UP000199072"/>
    </source>
</evidence>